<comment type="caution">
    <text evidence="1">The sequence shown here is derived from an EMBL/GenBank/DDBJ whole genome shotgun (WGS) entry which is preliminary data.</text>
</comment>
<evidence type="ECO:0000313" key="1">
    <source>
        <dbReference type="EMBL" id="CAG7818743.1"/>
    </source>
</evidence>
<gene>
    <name evidence="1" type="ORF">AFUS01_LOCUS29227</name>
</gene>
<reference evidence="1" key="1">
    <citation type="submission" date="2021-06" db="EMBL/GenBank/DDBJ databases">
        <authorList>
            <person name="Hodson N. C."/>
            <person name="Mongue J. A."/>
            <person name="Jaron S. K."/>
        </authorList>
    </citation>
    <scope>NUCLEOTIDE SEQUENCE</scope>
</reference>
<organism evidence="1 2">
    <name type="scientific">Allacma fusca</name>
    <dbReference type="NCBI Taxonomy" id="39272"/>
    <lineage>
        <taxon>Eukaryota</taxon>
        <taxon>Metazoa</taxon>
        <taxon>Ecdysozoa</taxon>
        <taxon>Arthropoda</taxon>
        <taxon>Hexapoda</taxon>
        <taxon>Collembola</taxon>
        <taxon>Symphypleona</taxon>
        <taxon>Sminthuridae</taxon>
        <taxon>Allacma</taxon>
    </lineage>
</organism>
<evidence type="ECO:0000313" key="2">
    <source>
        <dbReference type="Proteomes" id="UP000708208"/>
    </source>
</evidence>
<name>A0A8J2PED9_9HEXA</name>
<dbReference type="Proteomes" id="UP000708208">
    <property type="component" value="Unassembled WGS sequence"/>
</dbReference>
<protein>
    <submittedName>
        <fullName evidence="1">Uncharacterized protein</fullName>
    </submittedName>
</protein>
<accession>A0A8J2PED9</accession>
<proteinExistence type="predicted"/>
<dbReference type="EMBL" id="CAJVCH010429519">
    <property type="protein sequence ID" value="CAG7818743.1"/>
    <property type="molecule type" value="Genomic_DNA"/>
</dbReference>
<sequence length="96" mass="10938">MCSSRYIVFCVLLTGVGLLCISAELLPIGESLREVKQPQVSPVVKMIQIECLVCHPICWARCGTRRFKRCCLRMERLKRGGDFKSEEISDSVYEKP</sequence>
<dbReference type="AlphaFoldDB" id="A0A8J2PED9"/>
<keyword evidence="2" id="KW-1185">Reference proteome</keyword>